<comment type="caution">
    <text evidence="1">The sequence shown here is derived from an EMBL/GenBank/DDBJ whole genome shotgun (WGS) entry which is preliminary data.</text>
</comment>
<dbReference type="Proteomes" id="UP001148629">
    <property type="component" value="Unassembled WGS sequence"/>
</dbReference>
<evidence type="ECO:0000313" key="1">
    <source>
        <dbReference type="EMBL" id="KAJ3548195.1"/>
    </source>
</evidence>
<protein>
    <submittedName>
        <fullName evidence="1">Uncharacterized protein</fullName>
    </submittedName>
</protein>
<reference evidence="1" key="1">
    <citation type="submission" date="2022-08" db="EMBL/GenBank/DDBJ databases">
        <title>Genome Sequence of Fusarium decemcellulare.</title>
        <authorList>
            <person name="Buettner E."/>
        </authorList>
    </citation>
    <scope>NUCLEOTIDE SEQUENCE</scope>
    <source>
        <strain evidence="1">Babe19</strain>
    </source>
</reference>
<sequence>MKRCCAAQLSGNNVSCAISNLIEAELDFNSTPSKSTREIHVSCSTMALATWGIAALLAASGIHPALAQSEQQPLADQDTTDKIKRPEYPARDAELTIYNSPKWPCVPKTGHPKTELDVPINSCVSADFTLDNNVHLAYPGLCSGGTRTPYIAIYKTSDCTGEHSHPDWYDRRFAMAGPGHCLSKAVWGKDITPPEGQWSMKFLCDEEDDDEVVRVLKVTLPAPPPPPPPKPAKPRPKTASVSDSACFIPGIGMAGAPRFIFQRPEADTCINVAPKHMLKIYRNALCPNGTEALFARFEGRGCSGSPVVLKEVDDDMIATNDPSTCIKMGGEDASSYAFWCTGDLNHKSVKGDLFPDDGDGVRLHYTYGNNPQNSRSKSAATSAGLNGDSRILGLVVGAIAIAVFSF</sequence>
<gene>
    <name evidence="1" type="ORF">NM208_g1126</name>
</gene>
<proteinExistence type="predicted"/>
<evidence type="ECO:0000313" key="2">
    <source>
        <dbReference type="Proteomes" id="UP001148629"/>
    </source>
</evidence>
<dbReference type="EMBL" id="JANRMS010000055">
    <property type="protein sequence ID" value="KAJ3548195.1"/>
    <property type="molecule type" value="Genomic_DNA"/>
</dbReference>
<keyword evidence="2" id="KW-1185">Reference proteome</keyword>
<accession>A0ACC1SWZ7</accession>
<organism evidence="1 2">
    <name type="scientific">Fusarium decemcellulare</name>
    <dbReference type="NCBI Taxonomy" id="57161"/>
    <lineage>
        <taxon>Eukaryota</taxon>
        <taxon>Fungi</taxon>
        <taxon>Dikarya</taxon>
        <taxon>Ascomycota</taxon>
        <taxon>Pezizomycotina</taxon>
        <taxon>Sordariomycetes</taxon>
        <taxon>Hypocreomycetidae</taxon>
        <taxon>Hypocreales</taxon>
        <taxon>Nectriaceae</taxon>
        <taxon>Fusarium</taxon>
        <taxon>Fusarium decemcellulare species complex</taxon>
    </lineage>
</organism>
<name>A0ACC1SWZ7_9HYPO</name>